<keyword evidence="4" id="KW-1185">Reference proteome</keyword>
<dbReference type="InterPro" id="IPR025110">
    <property type="entry name" value="AMP-bd_C"/>
</dbReference>
<dbReference type="Proteomes" id="UP000545493">
    <property type="component" value="Unassembled WGS sequence"/>
</dbReference>
<sequence length="540" mass="58596">MDTNLATLLEVVADEAGDRPVVVHGDTRRGWRELDERASRLASWLADHGVGQGDRVAIALFNGPEYLETVFALLKLRALPVNVNYRYRERELQELLTDASAVAIVFDAALTDIVAAVRDDLPKLTSLLRLGQQEGQLQADDYERAIADNPPMPRTERSGDDGWLMFTGGTTGSPKGVACDQRWLIGVAANNGYAVVGVPTPGDLDGVRATVRDLLRDGRSLRTLVAPPLMHGTGMYMSFGTMLTGGTVVYLPSRNYDPDELAEQVQAHRVGHLCIVGDVFAVPLADALDRAAERGRPYDLSSLERVVSVGVLWSAEVKRRLLAHCDARMEDLLAASEGGPFARSVTTRQKQTVTARFELLPGTRVLDDNGDDIVPGSGQVGHLAAPTPETTRYLDDPEKTAQTFRMVKGQRYVVAGDLATLDADGSLVLLGRDSRVINTGGEKVFAEEVEQVLADHPAVADVNVLGVPDPRWGHRIVAVVERLPGAEVTDQELMDHVGATLAGYKRPREVVFVPSIQRSPSGKIDLRWARRVASESAPAT</sequence>
<dbReference type="InterPro" id="IPR045851">
    <property type="entry name" value="AMP-bd_C_sf"/>
</dbReference>
<dbReference type="InterPro" id="IPR020845">
    <property type="entry name" value="AMP-binding_CS"/>
</dbReference>
<name>A0A7X5UNM4_9PSEU</name>
<dbReference type="InterPro" id="IPR050237">
    <property type="entry name" value="ATP-dep_AMP-bd_enzyme"/>
</dbReference>
<evidence type="ECO:0000313" key="4">
    <source>
        <dbReference type="Proteomes" id="UP000545493"/>
    </source>
</evidence>
<dbReference type="EC" id="6.2.1.-" evidence="3"/>
<dbReference type="Pfam" id="PF13193">
    <property type="entry name" value="AMP-binding_C"/>
    <property type="match status" value="1"/>
</dbReference>
<protein>
    <submittedName>
        <fullName evidence="3">Fatty-acyl-CoA synthase</fullName>
        <ecNumber evidence="3">6.2.1.-</ecNumber>
    </submittedName>
</protein>
<keyword evidence="3" id="KW-0436">Ligase</keyword>
<dbReference type="Pfam" id="PF00501">
    <property type="entry name" value="AMP-binding"/>
    <property type="match status" value="1"/>
</dbReference>
<dbReference type="PANTHER" id="PTHR43767">
    <property type="entry name" value="LONG-CHAIN-FATTY-ACID--COA LIGASE"/>
    <property type="match status" value="1"/>
</dbReference>
<dbReference type="Gene3D" id="3.30.300.30">
    <property type="match status" value="1"/>
</dbReference>
<dbReference type="PANTHER" id="PTHR43767:SF1">
    <property type="entry name" value="NONRIBOSOMAL PEPTIDE SYNTHASE PES1 (EUROFUNG)-RELATED"/>
    <property type="match status" value="1"/>
</dbReference>
<dbReference type="PROSITE" id="PS00455">
    <property type="entry name" value="AMP_BINDING"/>
    <property type="match status" value="1"/>
</dbReference>
<accession>A0A7X5UNM4</accession>
<proteinExistence type="predicted"/>
<organism evidence="3 4">
    <name type="scientific">Saccharomonospora amisosensis</name>
    <dbReference type="NCBI Taxonomy" id="1128677"/>
    <lineage>
        <taxon>Bacteria</taxon>
        <taxon>Bacillati</taxon>
        <taxon>Actinomycetota</taxon>
        <taxon>Actinomycetes</taxon>
        <taxon>Pseudonocardiales</taxon>
        <taxon>Pseudonocardiaceae</taxon>
        <taxon>Saccharomonospora</taxon>
    </lineage>
</organism>
<dbReference type="RefSeq" id="WP_167168474.1">
    <property type="nucleotide sequence ID" value="NZ_JAAOYM010000001.1"/>
</dbReference>
<comment type="caution">
    <text evidence="3">The sequence shown here is derived from an EMBL/GenBank/DDBJ whole genome shotgun (WGS) entry which is preliminary data.</text>
</comment>
<dbReference type="AlphaFoldDB" id="A0A7X5UNM4"/>
<feature type="domain" description="AMP-binding enzyme C-terminal" evidence="2">
    <location>
        <begin position="448"/>
        <end position="523"/>
    </location>
</feature>
<reference evidence="3 4" key="1">
    <citation type="submission" date="2020-03" db="EMBL/GenBank/DDBJ databases">
        <title>Sequencing the genomes of 1000 actinobacteria strains.</title>
        <authorList>
            <person name="Klenk H.-P."/>
        </authorList>
    </citation>
    <scope>NUCLEOTIDE SEQUENCE [LARGE SCALE GENOMIC DNA]</scope>
    <source>
        <strain evidence="3 4">DSM 45685</strain>
    </source>
</reference>
<dbReference type="Gene3D" id="3.40.50.12780">
    <property type="entry name" value="N-terminal domain of ligase-like"/>
    <property type="match status" value="1"/>
</dbReference>
<dbReference type="InterPro" id="IPR000873">
    <property type="entry name" value="AMP-dep_synth/lig_dom"/>
</dbReference>
<evidence type="ECO:0000259" key="2">
    <source>
        <dbReference type="Pfam" id="PF13193"/>
    </source>
</evidence>
<feature type="domain" description="AMP-dependent synthetase/ligase" evidence="1">
    <location>
        <begin position="10"/>
        <end position="388"/>
    </location>
</feature>
<dbReference type="NCBIfam" id="NF005863">
    <property type="entry name" value="PRK07798.1"/>
    <property type="match status" value="1"/>
</dbReference>
<dbReference type="GO" id="GO:0016878">
    <property type="term" value="F:acid-thiol ligase activity"/>
    <property type="evidence" value="ECO:0007669"/>
    <property type="project" value="UniProtKB-ARBA"/>
</dbReference>
<evidence type="ECO:0000313" key="3">
    <source>
        <dbReference type="EMBL" id="NIJ11329.1"/>
    </source>
</evidence>
<dbReference type="InterPro" id="IPR042099">
    <property type="entry name" value="ANL_N_sf"/>
</dbReference>
<dbReference type="SUPFAM" id="SSF56801">
    <property type="entry name" value="Acetyl-CoA synthetase-like"/>
    <property type="match status" value="1"/>
</dbReference>
<evidence type="ECO:0000259" key="1">
    <source>
        <dbReference type="Pfam" id="PF00501"/>
    </source>
</evidence>
<dbReference type="EMBL" id="JAAOYM010000001">
    <property type="protein sequence ID" value="NIJ11329.1"/>
    <property type="molecule type" value="Genomic_DNA"/>
</dbReference>
<gene>
    <name evidence="3" type="ORF">FHU38_001673</name>
</gene>